<keyword evidence="2" id="KW-1185">Reference proteome</keyword>
<evidence type="ECO:0000313" key="2">
    <source>
        <dbReference type="Proteomes" id="UP000798662"/>
    </source>
</evidence>
<sequence>MPPAAAAIGDVRMSDVAGASDGRMAGAGDVGGPGGSEAPANGGGGGGGGGGDGGDGEARPPKGGEGQQAKGGGPPPPPPPHFFLGDDNELHPTPTALAAPRFPPSLRLPLAAGLTPPPPAPPTPPSPPPNWGRPLTPADYRDLRVPAAASVVIDMGSASVRAGFSSDWSPAGGPAFPRLDEPSRVARVRDEATGHRRFAIGAEAMAPATRGISRSPFDGNLPWGATTSERLLDGVLLHLGLAEVPALPHRVLMTEAPAVPNAIRGALAEVLFEAYGAPAVTYAVDGLLSYLYNCNTHRGGSAGRGVFAADAGGGGKLPPLTYSSPDALVVSAGHAASHVLPVAGGRFAASGAVRVDVGGAAVSSTFLRRVQLLHPEDGPSLRSDHAEALIAATAYVSADYEAELAALQGKTRVKRSSLSPSGEGKAKGGRSGGGRGGGKGGGAPSRGTSPGPGSTPTPLPPVPYTEEEAAPLLAALAKATPLRRAVSLRHADEDAFFLYLAHRRLPPPGAVTDALAAAEAEVSEAAAALGAAKAASVTAAHERVVAEDALLATPDADLPAAELKATALPSGKRKRKSSAGGAGAPGAATAGGDDADDTFGANDEDWDVYQQLTSAGSSAAAAAAAAAANARLSELATELADMVSTGELPSTHAAAAAPDDLRPPTGARTLYAPSPVGELRLSVDRVRAPEVLFRPPLLGVDQCGIAEAAALALAPPRAVSLYGGTLDGVRRAAGNLFLTGGPALLPGYARRLVTDMRCRLPAAWGADLVAGVTTAADPLRDAWRGGALWASRGGDAYAAAGVTRAMYDEVGPDYLVEHLTGNRWYATPD</sequence>
<dbReference type="Proteomes" id="UP000798662">
    <property type="component" value="Chromosome 1"/>
</dbReference>
<name>A0ACC3BTC2_PYRYE</name>
<gene>
    <name evidence="1" type="ORF">I4F81_003294</name>
</gene>
<evidence type="ECO:0000313" key="1">
    <source>
        <dbReference type="EMBL" id="KAK1860706.1"/>
    </source>
</evidence>
<protein>
    <submittedName>
        <fullName evidence="1">Uncharacterized protein</fullName>
    </submittedName>
</protein>
<proteinExistence type="predicted"/>
<comment type="caution">
    <text evidence="1">The sequence shown here is derived from an EMBL/GenBank/DDBJ whole genome shotgun (WGS) entry which is preliminary data.</text>
</comment>
<accession>A0ACC3BTC2</accession>
<reference evidence="1" key="1">
    <citation type="submission" date="2019-11" db="EMBL/GenBank/DDBJ databases">
        <title>Nori genome reveals adaptations in red seaweeds to the harsh intertidal environment.</title>
        <authorList>
            <person name="Wang D."/>
            <person name="Mao Y."/>
        </authorList>
    </citation>
    <scope>NUCLEOTIDE SEQUENCE</scope>
    <source>
        <tissue evidence="1">Gametophyte</tissue>
    </source>
</reference>
<organism evidence="1 2">
    <name type="scientific">Pyropia yezoensis</name>
    <name type="common">Susabi-nori</name>
    <name type="synonym">Porphyra yezoensis</name>
    <dbReference type="NCBI Taxonomy" id="2788"/>
    <lineage>
        <taxon>Eukaryota</taxon>
        <taxon>Rhodophyta</taxon>
        <taxon>Bangiophyceae</taxon>
        <taxon>Bangiales</taxon>
        <taxon>Bangiaceae</taxon>
        <taxon>Pyropia</taxon>
    </lineage>
</organism>
<dbReference type="EMBL" id="CM020618">
    <property type="protein sequence ID" value="KAK1860706.1"/>
    <property type="molecule type" value="Genomic_DNA"/>
</dbReference>